<dbReference type="PANTHER" id="PTHR30250:SF11">
    <property type="entry name" value="O-ANTIGEN TRANSPORTER-RELATED"/>
    <property type="match status" value="1"/>
</dbReference>
<keyword evidence="2" id="KW-1003">Cell membrane</keyword>
<dbReference type="Proteomes" id="UP000183253">
    <property type="component" value="Unassembled WGS sequence"/>
</dbReference>
<accession>A0A1H3XRB5</accession>
<evidence type="ECO:0000256" key="4">
    <source>
        <dbReference type="ARBA" id="ARBA00022989"/>
    </source>
</evidence>
<reference evidence="7 8" key="1">
    <citation type="submission" date="2016-10" db="EMBL/GenBank/DDBJ databases">
        <authorList>
            <person name="de Groot N.N."/>
        </authorList>
    </citation>
    <scope>NUCLEOTIDE SEQUENCE [LARGE SCALE GENOMIC DNA]</scope>
    <source>
        <strain evidence="7 8">DSM 25383</strain>
    </source>
</reference>
<feature type="transmembrane region" description="Helical" evidence="6">
    <location>
        <begin position="373"/>
        <end position="394"/>
    </location>
</feature>
<feature type="transmembrane region" description="Helical" evidence="6">
    <location>
        <begin position="257"/>
        <end position="281"/>
    </location>
</feature>
<dbReference type="STRING" id="1033731.SAMN05444145_101281"/>
<feature type="transmembrane region" description="Helical" evidence="6">
    <location>
        <begin position="161"/>
        <end position="180"/>
    </location>
</feature>
<keyword evidence="8" id="KW-1185">Reference proteome</keyword>
<evidence type="ECO:0000256" key="2">
    <source>
        <dbReference type="ARBA" id="ARBA00022475"/>
    </source>
</evidence>
<proteinExistence type="predicted"/>
<feature type="transmembrane region" description="Helical" evidence="6">
    <location>
        <begin position="229"/>
        <end position="251"/>
    </location>
</feature>
<keyword evidence="5 6" id="KW-0472">Membrane</keyword>
<evidence type="ECO:0000256" key="3">
    <source>
        <dbReference type="ARBA" id="ARBA00022692"/>
    </source>
</evidence>
<protein>
    <submittedName>
        <fullName evidence="7">Membrane protein involved in the export of O-antigen and teichoic acid</fullName>
    </submittedName>
</protein>
<dbReference type="PANTHER" id="PTHR30250">
    <property type="entry name" value="PST FAMILY PREDICTED COLANIC ACID TRANSPORTER"/>
    <property type="match status" value="1"/>
</dbReference>
<dbReference type="AlphaFoldDB" id="A0A1H3XRB5"/>
<evidence type="ECO:0000313" key="8">
    <source>
        <dbReference type="Proteomes" id="UP000183253"/>
    </source>
</evidence>
<keyword evidence="4 6" id="KW-1133">Transmembrane helix</keyword>
<feature type="transmembrane region" description="Helical" evidence="6">
    <location>
        <begin position="400"/>
        <end position="419"/>
    </location>
</feature>
<feature type="transmembrane region" description="Helical" evidence="6">
    <location>
        <begin position="339"/>
        <end position="366"/>
    </location>
</feature>
<dbReference type="Pfam" id="PF13440">
    <property type="entry name" value="Polysacc_synt_3"/>
    <property type="match status" value="1"/>
</dbReference>
<evidence type="ECO:0000256" key="6">
    <source>
        <dbReference type="SAM" id="Phobius"/>
    </source>
</evidence>
<dbReference type="RefSeq" id="WP_010259497.1">
    <property type="nucleotide sequence ID" value="NZ_CAEG01000001.1"/>
</dbReference>
<dbReference type="GO" id="GO:0005886">
    <property type="term" value="C:plasma membrane"/>
    <property type="evidence" value="ECO:0007669"/>
    <property type="project" value="UniProtKB-SubCell"/>
</dbReference>
<dbReference type="OrthoDB" id="9769862at2"/>
<dbReference type="EMBL" id="FNRI01000001">
    <property type="protein sequence ID" value="SEA01112.1"/>
    <property type="molecule type" value="Genomic_DNA"/>
</dbReference>
<evidence type="ECO:0000256" key="5">
    <source>
        <dbReference type="ARBA" id="ARBA00023136"/>
    </source>
</evidence>
<organism evidence="7 8">
    <name type="scientific">Alistipes timonensis JC136</name>
    <dbReference type="NCBI Taxonomy" id="1033731"/>
    <lineage>
        <taxon>Bacteria</taxon>
        <taxon>Pseudomonadati</taxon>
        <taxon>Bacteroidota</taxon>
        <taxon>Bacteroidia</taxon>
        <taxon>Bacteroidales</taxon>
        <taxon>Rikenellaceae</taxon>
        <taxon>Alistipes</taxon>
    </lineage>
</organism>
<comment type="subcellular location">
    <subcellularLocation>
        <location evidence="1">Cell membrane</location>
        <topology evidence="1">Multi-pass membrane protein</topology>
    </subcellularLocation>
</comment>
<keyword evidence="3 6" id="KW-0812">Transmembrane</keyword>
<evidence type="ECO:0000313" key="7">
    <source>
        <dbReference type="EMBL" id="SEA01112.1"/>
    </source>
</evidence>
<evidence type="ECO:0000256" key="1">
    <source>
        <dbReference type="ARBA" id="ARBA00004651"/>
    </source>
</evidence>
<feature type="transmembrane region" description="Helical" evidence="6">
    <location>
        <begin position="127"/>
        <end position="149"/>
    </location>
</feature>
<dbReference type="InterPro" id="IPR050833">
    <property type="entry name" value="Poly_Biosynth_Transport"/>
</dbReference>
<sequence length="490" mass="54295">MNSVDKNKGYKTSAKGIALFGGLQIYKILLSVIRTKCSALFLGPSGFGIYSLITSTLTSLEMVTNCGLGTSSVKDIAHVQDDMTEVAKVYRALNRFVWITGLVATVLCVCGAKYLSISAFGNPDYTIAFVFAGFSLLVNQLITGQGALLTGLRKYKFMVRLNIWSNTLGLVVTVVLYWLWGVKAIVPVIISTAMLNLLFSCYYAKLISLPKVALSVREIWQRGKRMFKMGMLISLGGALSSLAGYTIRIFISQISSVFIVGLFTASFSLVNTYLGMIVSAIDKDYYPRLCSMESDTDNFNRTINQQIEMLVLLLSPIIAVFVIFAPAVIYVFYSERFQLASSFMVLAALSMYFYVPAKTISIAFLAKGDSKGYFINQLTFVTYTLVLNMIGFHYGELSGLGISFLAAYLIYLLQTYFACRRCYLFNFDKQILIKVGLYMILLIAASLVSLYASSIIRYTVGSAIVVVTSLIAFMDLNSKLGIINYLRKKI</sequence>
<name>A0A1H3XRB5_9BACT</name>
<feature type="transmembrane region" description="Helical" evidence="6">
    <location>
        <begin position="310"/>
        <end position="333"/>
    </location>
</feature>
<gene>
    <name evidence="7" type="ORF">SAMN05444145_101281</name>
</gene>
<feature type="transmembrane region" description="Helical" evidence="6">
    <location>
        <begin position="458"/>
        <end position="478"/>
    </location>
</feature>
<feature type="transmembrane region" description="Helical" evidence="6">
    <location>
        <begin position="431"/>
        <end position="452"/>
    </location>
</feature>
<feature type="transmembrane region" description="Helical" evidence="6">
    <location>
        <begin position="96"/>
        <end position="115"/>
    </location>
</feature>
<feature type="transmembrane region" description="Helical" evidence="6">
    <location>
        <begin position="186"/>
        <end position="208"/>
    </location>
</feature>